<evidence type="ECO:0000313" key="4">
    <source>
        <dbReference type="EMBL" id="KAK4032473.1"/>
    </source>
</evidence>
<name>A0AAN6SM82_9PEZI</name>
<feature type="compositionally biased region" description="Basic and acidic residues" evidence="2">
    <location>
        <begin position="167"/>
        <end position="186"/>
    </location>
</feature>
<keyword evidence="5" id="KW-1185">Reference proteome</keyword>
<reference evidence="5" key="1">
    <citation type="journal article" date="2023" name="Mol. Phylogenet. Evol.">
        <title>Genome-scale phylogeny and comparative genomics of the fungal order Sordariales.</title>
        <authorList>
            <person name="Hensen N."/>
            <person name="Bonometti L."/>
            <person name="Westerberg I."/>
            <person name="Brannstrom I.O."/>
            <person name="Guillou S."/>
            <person name="Cros-Aarteil S."/>
            <person name="Calhoun S."/>
            <person name="Haridas S."/>
            <person name="Kuo A."/>
            <person name="Mondo S."/>
            <person name="Pangilinan J."/>
            <person name="Riley R."/>
            <person name="LaButti K."/>
            <person name="Andreopoulos B."/>
            <person name="Lipzen A."/>
            <person name="Chen C."/>
            <person name="Yan M."/>
            <person name="Daum C."/>
            <person name="Ng V."/>
            <person name="Clum A."/>
            <person name="Steindorff A."/>
            <person name="Ohm R.A."/>
            <person name="Martin F."/>
            <person name="Silar P."/>
            <person name="Natvig D.O."/>
            <person name="Lalanne C."/>
            <person name="Gautier V."/>
            <person name="Ament-Velasquez S.L."/>
            <person name="Kruys A."/>
            <person name="Hutchinson M.I."/>
            <person name="Powell A.J."/>
            <person name="Barry K."/>
            <person name="Miller A.N."/>
            <person name="Grigoriev I.V."/>
            <person name="Debuchy R."/>
            <person name="Gladieux P."/>
            <person name="Hiltunen Thoren M."/>
            <person name="Johannesson H."/>
        </authorList>
    </citation>
    <scope>NUCLEOTIDE SEQUENCE [LARGE SCALE GENOMIC DNA]</scope>
    <source>
        <strain evidence="5">CBS 284.82</strain>
    </source>
</reference>
<feature type="domain" description="Essential protein Yae1 N-terminal" evidence="3">
    <location>
        <begin position="35"/>
        <end position="73"/>
    </location>
</feature>
<dbReference type="AlphaFoldDB" id="A0AAN6SM82"/>
<comment type="similarity">
    <text evidence="1">Belongs to the LTO1 family.</text>
</comment>
<comment type="caution">
    <text evidence="4">The sequence shown here is derived from an EMBL/GenBank/DDBJ whole genome shotgun (WGS) entry which is preliminary data.</text>
</comment>
<evidence type="ECO:0000313" key="5">
    <source>
        <dbReference type="Proteomes" id="UP001303115"/>
    </source>
</evidence>
<feature type="compositionally biased region" description="Gly residues" evidence="2">
    <location>
        <begin position="187"/>
        <end position="200"/>
    </location>
</feature>
<evidence type="ECO:0000259" key="3">
    <source>
        <dbReference type="Pfam" id="PF09811"/>
    </source>
</evidence>
<feature type="region of interest" description="Disordered" evidence="2">
    <location>
        <begin position="167"/>
        <end position="200"/>
    </location>
</feature>
<protein>
    <submittedName>
        <fullName evidence="4">Protein ORAOV1</fullName>
    </submittedName>
</protein>
<evidence type="ECO:0000256" key="2">
    <source>
        <dbReference type="SAM" id="MobiDB-lite"/>
    </source>
</evidence>
<evidence type="ECO:0000256" key="1">
    <source>
        <dbReference type="ARBA" id="ARBA00038090"/>
    </source>
</evidence>
<dbReference type="PANTHER" id="PTHR28532:SF1">
    <property type="entry name" value="ORAL CANCER OVEREXPRESSED 1"/>
    <property type="match status" value="1"/>
</dbReference>
<feature type="region of interest" description="Disordered" evidence="2">
    <location>
        <begin position="84"/>
        <end position="122"/>
    </location>
</feature>
<dbReference type="Proteomes" id="UP001303115">
    <property type="component" value="Unassembled WGS sequence"/>
</dbReference>
<organism evidence="4 5">
    <name type="scientific">Parachaetomium inaequale</name>
    <dbReference type="NCBI Taxonomy" id="2588326"/>
    <lineage>
        <taxon>Eukaryota</taxon>
        <taxon>Fungi</taxon>
        <taxon>Dikarya</taxon>
        <taxon>Ascomycota</taxon>
        <taxon>Pezizomycotina</taxon>
        <taxon>Sordariomycetes</taxon>
        <taxon>Sordariomycetidae</taxon>
        <taxon>Sordariales</taxon>
        <taxon>Chaetomiaceae</taxon>
        <taxon>Parachaetomium</taxon>
    </lineage>
</organism>
<accession>A0AAN6SM82</accession>
<sequence>MATSTSTAPTPTQQGLTDDPFDTLLTLEDQFYTEGYNQGMADGLVAGRAEGRQLGLERGFQKFAESGRLQGRAIVWACRGRLGQASSSSSSSSSPGLRKGSAGGGEGTRAATELPPLPDNPRLAKHITTLYALAETESLSTENNDEAVDDFDDRLRRAQGRFKVIERMVGEGESGRSKGGEGHGHDPGAGSGKGEGVVDV</sequence>
<dbReference type="Pfam" id="PF09811">
    <property type="entry name" value="Yae1_N"/>
    <property type="match status" value="1"/>
</dbReference>
<proteinExistence type="inferred from homology"/>
<dbReference type="InterPro" id="IPR052436">
    <property type="entry name" value="LTO1_adapter"/>
</dbReference>
<dbReference type="EMBL" id="MU854606">
    <property type="protein sequence ID" value="KAK4032473.1"/>
    <property type="molecule type" value="Genomic_DNA"/>
</dbReference>
<dbReference type="PANTHER" id="PTHR28532">
    <property type="entry name" value="GEO13458P1"/>
    <property type="match status" value="1"/>
</dbReference>
<gene>
    <name evidence="4" type="ORF">C8A01DRAFT_20458</name>
</gene>
<dbReference type="InterPro" id="IPR019191">
    <property type="entry name" value="Essential_protein_Yae1_N"/>
</dbReference>
<feature type="region of interest" description="Disordered" evidence="2">
    <location>
        <begin position="1"/>
        <end position="21"/>
    </location>
</feature>